<dbReference type="SUPFAM" id="SSF53448">
    <property type="entry name" value="Nucleotide-diphospho-sugar transferases"/>
    <property type="match status" value="1"/>
</dbReference>
<dbReference type="EMBL" id="JAUSUB010000017">
    <property type="protein sequence ID" value="MDQ0271803.1"/>
    <property type="molecule type" value="Genomic_DNA"/>
</dbReference>
<evidence type="ECO:0000256" key="4">
    <source>
        <dbReference type="ARBA" id="ARBA00022741"/>
    </source>
</evidence>
<dbReference type="InterPro" id="IPR029044">
    <property type="entry name" value="Nucleotide-diphossugar_trans"/>
</dbReference>
<evidence type="ECO:0000259" key="9">
    <source>
        <dbReference type="Pfam" id="PF12804"/>
    </source>
</evidence>
<feature type="domain" description="MobA-like NTP transferase" evidence="9">
    <location>
        <begin position="6"/>
        <end position="144"/>
    </location>
</feature>
<evidence type="ECO:0000256" key="5">
    <source>
        <dbReference type="ARBA" id="ARBA00022842"/>
    </source>
</evidence>
<comment type="domain">
    <text evidence="8">The N-terminal domain determines nucleotide recognition and specific binding, while the C-terminal domain determines the specific binding to the target protein.</text>
</comment>
<keyword evidence="10" id="KW-0548">Nucleotidyltransferase</keyword>
<feature type="binding site" evidence="8">
    <location>
        <position position="94"/>
    </location>
    <ligand>
        <name>GTP</name>
        <dbReference type="ChEBI" id="CHEBI:37565"/>
    </ligand>
</feature>
<accession>A0ABU0AN32</accession>
<comment type="similarity">
    <text evidence="8">Belongs to the MobA family.</text>
</comment>
<feature type="binding site" evidence="8">
    <location>
        <position position="20"/>
    </location>
    <ligand>
        <name>GTP</name>
        <dbReference type="ChEBI" id="CHEBI:37565"/>
    </ligand>
</feature>
<dbReference type="HAMAP" id="MF_00316">
    <property type="entry name" value="MobA"/>
    <property type="match status" value="1"/>
</dbReference>
<dbReference type="InterPro" id="IPR025877">
    <property type="entry name" value="MobA-like_NTP_Trfase"/>
</dbReference>
<dbReference type="PANTHER" id="PTHR19136">
    <property type="entry name" value="MOLYBDENUM COFACTOR GUANYLYLTRANSFERASE"/>
    <property type="match status" value="1"/>
</dbReference>
<dbReference type="InterPro" id="IPR013482">
    <property type="entry name" value="Molybde_CF_guanTrfase"/>
</dbReference>
<evidence type="ECO:0000256" key="2">
    <source>
        <dbReference type="ARBA" id="ARBA00022679"/>
    </source>
</evidence>
<evidence type="ECO:0000256" key="3">
    <source>
        <dbReference type="ARBA" id="ARBA00022723"/>
    </source>
</evidence>
<keyword evidence="4 8" id="KW-0547">Nucleotide-binding</keyword>
<name>A0ABU0AN32_9BACI</name>
<dbReference type="PANTHER" id="PTHR19136:SF81">
    <property type="entry name" value="MOLYBDENUM COFACTOR GUANYLYLTRANSFERASE"/>
    <property type="match status" value="1"/>
</dbReference>
<dbReference type="Pfam" id="PF12804">
    <property type="entry name" value="NTP_transf_3"/>
    <property type="match status" value="1"/>
</dbReference>
<dbReference type="RefSeq" id="WP_307477127.1">
    <property type="nucleotide sequence ID" value="NZ_JAUSUB010000017.1"/>
</dbReference>
<feature type="binding site" evidence="8">
    <location>
        <position position="94"/>
    </location>
    <ligand>
        <name>Mg(2+)</name>
        <dbReference type="ChEBI" id="CHEBI:18420"/>
    </ligand>
</feature>
<dbReference type="Gene3D" id="3.90.550.10">
    <property type="entry name" value="Spore Coat Polysaccharide Biosynthesis Protein SpsA, Chain A"/>
    <property type="match status" value="1"/>
</dbReference>
<comment type="function">
    <text evidence="8">Transfers a GMP moiety from GTP to Mo-molybdopterin (Mo-MPT) cofactor (Moco or molybdenum cofactor) to form Mo-molybdopterin guanine dinucleotide (Mo-MGD) cofactor.</text>
</comment>
<evidence type="ECO:0000256" key="1">
    <source>
        <dbReference type="ARBA" id="ARBA00022490"/>
    </source>
</evidence>
<dbReference type="EC" id="2.7.7.77" evidence="8"/>
<evidence type="ECO:0000313" key="11">
    <source>
        <dbReference type="Proteomes" id="UP001238088"/>
    </source>
</evidence>
<keyword evidence="2 8" id="KW-0808">Transferase</keyword>
<evidence type="ECO:0000313" key="10">
    <source>
        <dbReference type="EMBL" id="MDQ0271803.1"/>
    </source>
</evidence>
<reference evidence="10 11" key="1">
    <citation type="submission" date="2023-07" db="EMBL/GenBank/DDBJ databases">
        <title>Genomic Encyclopedia of Type Strains, Phase IV (KMG-IV): sequencing the most valuable type-strain genomes for metagenomic binning, comparative biology and taxonomic classification.</title>
        <authorList>
            <person name="Goeker M."/>
        </authorList>
    </citation>
    <scope>NUCLEOTIDE SEQUENCE [LARGE SCALE GENOMIC DNA]</scope>
    <source>
        <strain evidence="10 11">DSM 23494</strain>
    </source>
</reference>
<dbReference type="CDD" id="cd02503">
    <property type="entry name" value="MobA"/>
    <property type="match status" value="1"/>
</dbReference>
<gene>
    <name evidence="8" type="primary">mobA</name>
    <name evidence="10" type="ORF">J2S17_003691</name>
</gene>
<feature type="binding site" evidence="8">
    <location>
        <position position="65"/>
    </location>
    <ligand>
        <name>GTP</name>
        <dbReference type="ChEBI" id="CHEBI:37565"/>
    </ligand>
</feature>
<keyword evidence="5 8" id="KW-0460">Magnesium</keyword>
<evidence type="ECO:0000256" key="6">
    <source>
        <dbReference type="ARBA" id="ARBA00023134"/>
    </source>
</evidence>
<comment type="subcellular location">
    <subcellularLocation>
        <location evidence="8">Cytoplasm</location>
    </subcellularLocation>
</comment>
<keyword evidence="7 8" id="KW-0501">Molybdenum cofactor biosynthesis</keyword>
<evidence type="ECO:0000256" key="7">
    <source>
        <dbReference type="ARBA" id="ARBA00023150"/>
    </source>
</evidence>
<keyword evidence="1 8" id="KW-0963">Cytoplasm</keyword>
<feature type="binding site" evidence="8">
    <location>
        <begin position="8"/>
        <end position="10"/>
    </location>
    <ligand>
        <name>GTP</name>
        <dbReference type="ChEBI" id="CHEBI:37565"/>
    </ligand>
</feature>
<evidence type="ECO:0000256" key="8">
    <source>
        <dbReference type="HAMAP-Rule" id="MF_00316"/>
    </source>
</evidence>
<comment type="caution">
    <text evidence="10">The sequence shown here is derived from an EMBL/GenBank/DDBJ whole genome shotgun (WGS) entry which is preliminary data.</text>
</comment>
<comment type="caution">
    <text evidence="8">Lacks conserved residue(s) required for the propagation of feature annotation.</text>
</comment>
<protein>
    <recommendedName>
        <fullName evidence="8">Probable molybdenum cofactor guanylyltransferase</fullName>
        <shortName evidence="8">MoCo guanylyltransferase</shortName>
        <ecNumber evidence="8">2.7.7.77</ecNumber>
    </recommendedName>
    <alternativeName>
        <fullName evidence="8">GTP:molybdopterin guanylyltransferase</fullName>
    </alternativeName>
    <alternativeName>
        <fullName evidence="8">Mo-MPT guanylyltransferase</fullName>
    </alternativeName>
    <alternativeName>
        <fullName evidence="8">Molybdopterin guanylyltransferase</fullName>
    </alternativeName>
    <alternativeName>
        <fullName evidence="8">Molybdopterin-guanine dinucleotide synthase</fullName>
        <shortName evidence="8">MGD synthase</shortName>
    </alternativeName>
</protein>
<sequence length="203" mass="22708">MKATSIILAGGKSSRMGTNKALLTIDGETVIEKIAKALKSITTEMIVVTNSPAQFRFLEEELVTDRFKESGPLAGIEAGLNASSTEKNLIVACDMPFISPRLGECLLKQLDSYDAAVPKIDDHLHPLFAAYRREIREEAELALRANELKIKWFLEKINTRILNENELQQLGFSNEDFALYNMNHPHEFAKARELSSQKDDGRG</sequence>
<keyword evidence="3 8" id="KW-0479">Metal-binding</keyword>
<organism evidence="10 11">
    <name type="scientific">Cytobacillus purgationiresistens</name>
    <dbReference type="NCBI Taxonomy" id="863449"/>
    <lineage>
        <taxon>Bacteria</taxon>
        <taxon>Bacillati</taxon>
        <taxon>Bacillota</taxon>
        <taxon>Bacilli</taxon>
        <taxon>Bacillales</taxon>
        <taxon>Bacillaceae</taxon>
        <taxon>Cytobacillus</taxon>
    </lineage>
</organism>
<comment type="catalytic activity">
    <reaction evidence="8">
        <text>Mo-molybdopterin + GTP + H(+) = Mo-molybdopterin guanine dinucleotide + diphosphate</text>
        <dbReference type="Rhea" id="RHEA:34243"/>
        <dbReference type="ChEBI" id="CHEBI:15378"/>
        <dbReference type="ChEBI" id="CHEBI:33019"/>
        <dbReference type="ChEBI" id="CHEBI:37565"/>
        <dbReference type="ChEBI" id="CHEBI:71302"/>
        <dbReference type="ChEBI" id="CHEBI:71310"/>
        <dbReference type="EC" id="2.7.7.77"/>
    </reaction>
</comment>
<dbReference type="Proteomes" id="UP001238088">
    <property type="component" value="Unassembled WGS sequence"/>
</dbReference>
<keyword evidence="11" id="KW-1185">Reference proteome</keyword>
<proteinExistence type="inferred from homology"/>
<dbReference type="GO" id="GO:0061603">
    <property type="term" value="F:molybdenum cofactor guanylyltransferase activity"/>
    <property type="evidence" value="ECO:0007669"/>
    <property type="project" value="UniProtKB-EC"/>
</dbReference>
<keyword evidence="6 8" id="KW-0342">GTP-binding</keyword>
<comment type="cofactor">
    <cofactor evidence="8">
        <name>Mg(2+)</name>
        <dbReference type="ChEBI" id="CHEBI:18420"/>
    </cofactor>
</comment>